<evidence type="ECO:0000313" key="2">
    <source>
        <dbReference type="EMBL" id="HGF99488.1"/>
    </source>
</evidence>
<reference evidence="2" key="1">
    <citation type="journal article" date="2020" name="mSystems">
        <title>Genome- and Community-Level Interaction Insights into Carbon Utilization and Element Cycling Functions of Hydrothermarchaeota in Hydrothermal Sediment.</title>
        <authorList>
            <person name="Zhou Z."/>
            <person name="Liu Y."/>
            <person name="Xu W."/>
            <person name="Pan J."/>
            <person name="Luo Z.H."/>
            <person name="Li M."/>
        </authorList>
    </citation>
    <scope>NUCLEOTIDE SEQUENCE [LARGE SCALE GENOMIC DNA]</scope>
    <source>
        <strain evidence="2">SpSt-374</strain>
    </source>
</reference>
<organism evidence="2">
    <name type="scientific">Planktothricoides sp. SpSt-374</name>
    <dbReference type="NCBI Taxonomy" id="2282167"/>
    <lineage>
        <taxon>Bacteria</taxon>
        <taxon>Bacillati</taxon>
        <taxon>Cyanobacteriota</taxon>
        <taxon>Cyanophyceae</taxon>
        <taxon>Oscillatoriophycideae</taxon>
        <taxon>Oscillatoriales</taxon>
        <taxon>Oscillatoriaceae</taxon>
        <taxon>Planktothricoides</taxon>
    </lineage>
</organism>
<feature type="chain" id="PRO_5027781889" evidence="1">
    <location>
        <begin position="27"/>
        <end position="71"/>
    </location>
</feature>
<comment type="caution">
    <text evidence="2">The sequence shown here is derived from an EMBL/GenBank/DDBJ whole genome shotgun (WGS) entry which is preliminary data.</text>
</comment>
<protein>
    <submittedName>
        <fullName evidence="2">Uncharacterized protein</fullName>
    </submittedName>
</protein>
<name>A0A7C3ZTG5_9CYAN</name>
<sequence length="71" mass="7824">MKRQTSLALAMTLTVASFGFASSAFASSRSSLNEYFQPNRLEKIDTSTQKKDKEPNPSTQRCIPCFPGVCC</sequence>
<evidence type="ECO:0000256" key="1">
    <source>
        <dbReference type="SAM" id="SignalP"/>
    </source>
</evidence>
<feature type="signal peptide" evidence="1">
    <location>
        <begin position="1"/>
        <end position="26"/>
    </location>
</feature>
<gene>
    <name evidence="2" type="ORF">ENR15_02150</name>
</gene>
<accession>A0A7C3ZTG5</accession>
<dbReference type="EMBL" id="DSPX01000017">
    <property type="protein sequence ID" value="HGF99488.1"/>
    <property type="molecule type" value="Genomic_DNA"/>
</dbReference>
<keyword evidence="1" id="KW-0732">Signal</keyword>
<proteinExistence type="predicted"/>
<dbReference type="AlphaFoldDB" id="A0A7C3ZTG5"/>